<sequence length="133" mass="15630">MEKDLIPNQISDLSALIKDSEALLKKDAVSLEEKTDFKKKCAISFVEIINAKQINTATELAKQGLKYEVIKIKNPTCRWIYNLITEARDHITFDAPYIKKKTDSDYYKTYIFWTKQRLEGIRKYLKEYTGIKR</sequence>
<dbReference type="RefSeq" id="WP_110358871.1">
    <property type="nucleotide sequence ID" value="NZ_QFLI01000001.1"/>
</dbReference>
<protein>
    <submittedName>
        <fullName evidence="1">Uncharacterized protein</fullName>
    </submittedName>
</protein>
<reference evidence="1 2" key="1">
    <citation type="submission" date="2018-05" db="EMBL/GenBank/DDBJ databases">
        <title>Marinifilum breve JC075T sp. nov., a marine bacterium isolated from Yongle Blue Hole in the South China Sea.</title>
        <authorList>
            <person name="Fu T."/>
        </authorList>
    </citation>
    <scope>NUCLEOTIDE SEQUENCE [LARGE SCALE GENOMIC DNA]</scope>
    <source>
        <strain evidence="1 2">JC075</strain>
    </source>
</reference>
<accession>A0A2V4A212</accession>
<dbReference type="AlphaFoldDB" id="A0A2V4A212"/>
<comment type="caution">
    <text evidence="1">The sequence shown here is derived from an EMBL/GenBank/DDBJ whole genome shotgun (WGS) entry which is preliminary data.</text>
</comment>
<dbReference type="EMBL" id="QFLI01000001">
    <property type="protein sequence ID" value="PXY02712.1"/>
    <property type="molecule type" value="Genomic_DNA"/>
</dbReference>
<keyword evidence="2" id="KW-1185">Reference proteome</keyword>
<evidence type="ECO:0000313" key="2">
    <source>
        <dbReference type="Proteomes" id="UP000248079"/>
    </source>
</evidence>
<gene>
    <name evidence="1" type="ORF">DF185_01050</name>
</gene>
<proteinExistence type="predicted"/>
<organism evidence="1 2">
    <name type="scientific">Marinifilum breve</name>
    <dbReference type="NCBI Taxonomy" id="2184082"/>
    <lineage>
        <taxon>Bacteria</taxon>
        <taxon>Pseudomonadati</taxon>
        <taxon>Bacteroidota</taxon>
        <taxon>Bacteroidia</taxon>
        <taxon>Marinilabiliales</taxon>
        <taxon>Marinifilaceae</taxon>
    </lineage>
</organism>
<evidence type="ECO:0000313" key="1">
    <source>
        <dbReference type="EMBL" id="PXY02712.1"/>
    </source>
</evidence>
<dbReference type="Proteomes" id="UP000248079">
    <property type="component" value="Unassembled WGS sequence"/>
</dbReference>
<name>A0A2V4A212_9BACT</name>